<dbReference type="InterPro" id="IPR032423">
    <property type="entry name" value="AAA_assoc_2"/>
</dbReference>
<evidence type="ECO:0000256" key="2">
    <source>
        <dbReference type="ARBA" id="ARBA00022741"/>
    </source>
</evidence>
<dbReference type="Gene3D" id="1.20.272.10">
    <property type="match status" value="1"/>
</dbReference>
<dbReference type="InterPro" id="IPR021886">
    <property type="entry name" value="MgsA_C"/>
</dbReference>
<proteinExistence type="inferred from homology"/>
<reference evidence="5 6" key="1">
    <citation type="submission" date="2018-12" db="EMBL/GenBank/DDBJ databases">
        <authorList>
            <consortium name="Pathogen Informatics"/>
        </authorList>
    </citation>
    <scope>NUCLEOTIDE SEQUENCE [LARGE SCALE GENOMIC DNA]</scope>
    <source>
        <strain evidence="5 6">NCTC10951</strain>
    </source>
</reference>
<keyword evidence="2" id="KW-0547">Nucleotide-binding</keyword>
<dbReference type="Pfam" id="PF16193">
    <property type="entry name" value="AAA_assoc_2"/>
    <property type="match status" value="1"/>
</dbReference>
<protein>
    <submittedName>
        <fullName evidence="5">Replication-associated recombination protein A</fullName>
    </submittedName>
</protein>
<dbReference type="GO" id="GO:0000731">
    <property type="term" value="P:DNA synthesis involved in DNA repair"/>
    <property type="evidence" value="ECO:0007669"/>
    <property type="project" value="TreeGrafter"/>
</dbReference>
<dbReference type="KEGG" id="avc:NCTC10951_02407"/>
<dbReference type="Gene3D" id="1.10.3710.10">
    <property type="entry name" value="DNA polymerase III clamp loader subunits, C-terminal domain"/>
    <property type="match status" value="1"/>
</dbReference>
<dbReference type="GO" id="GO:0006261">
    <property type="term" value="P:DNA-templated DNA replication"/>
    <property type="evidence" value="ECO:0007669"/>
    <property type="project" value="TreeGrafter"/>
</dbReference>
<dbReference type="Proteomes" id="UP000268658">
    <property type="component" value="Chromosome"/>
</dbReference>
<name>A0A448PNK4_ACTVI</name>
<dbReference type="GO" id="GO:0008047">
    <property type="term" value="F:enzyme activator activity"/>
    <property type="evidence" value="ECO:0007669"/>
    <property type="project" value="TreeGrafter"/>
</dbReference>
<dbReference type="Pfam" id="PF12002">
    <property type="entry name" value="MgsA_C"/>
    <property type="match status" value="1"/>
</dbReference>
<dbReference type="PANTHER" id="PTHR13779">
    <property type="entry name" value="WERNER HELICASE-INTERACTING PROTEIN 1 FAMILY MEMBER"/>
    <property type="match status" value="1"/>
</dbReference>
<sequence>MARYAPEPDSPSLFDAAGPDGSGLVDDPSRPLADRLRPRALDDVVGQDQLLAPDAPLGRMVASGRLSSIILWGPPGCGKTTIARLLADRTGLVFEQVSATFSGVADLRKVFAAAARRREIGQSTLLFVDEIHRFNRAQQDSFLPYVEDGTVVLVGATTENPSFELNGALLSRCQVMVLRRLDEVALTELLARAESLTGRGLALTTEARTALLSMADGDGRYLLGMVEQVLAAQDAGSRAPAGAVTSGAAGAREPGPNSGTREGEPESREVGPGGSRLLDVEGLHAVVASRAPLYDKSREEHYNLISALHKSMRGSDPDAALYWLARMLGGGEDPLYVVRRLVRFASEDVGMADPAALQMTLAAWDAYERLGSPEGELAIAQAVVYLATAPKSIAVYRGYGRAARLARETGSLMPPAHILNAPTRLMKELGYGEGYEYDPDTTDGFSGADYLPDGVKRQTLYEPTANGHERRIRERLEYWEGLRARKRGGSLGESAAGSEGGG</sequence>
<dbReference type="OrthoDB" id="9778364at2"/>
<dbReference type="InterPro" id="IPR027417">
    <property type="entry name" value="P-loop_NTPase"/>
</dbReference>
<evidence type="ECO:0000313" key="5">
    <source>
        <dbReference type="EMBL" id="VEI17851.1"/>
    </source>
</evidence>
<dbReference type="CDD" id="cd00009">
    <property type="entry name" value="AAA"/>
    <property type="match status" value="1"/>
</dbReference>
<comment type="similarity">
    <text evidence="1">Belongs to the AAA ATPase family. RarA/MGS1/WRNIP1 subfamily.</text>
</comment>
<dbReference type="InterPro" id="IPR008921">
    <property type="entry name" value="DNA_pol3_clamp-load_cplx_C"/>
</dbReference>
<dbReference type="GO" id="GO:0017116">
    <property type="term" value="F:single-stranded DNA helicase activity"/>
    <property type="evidence" value="ECO:0007669"/>
    <property type="project" value="TreeGrafter"/>
</dbReference>
<evidence type="ECO:0000313" key="6">
    <source>
        <dbReference type="Proteomes" id="UP000268658"/>
    </source>
</evidence>
<dbReference type="AlphaFoldDB" id="A0A448PNK4"/>
<dbReference type="GO" id="GO:0003677">
    <property type="term" value="F:DNA binding"/>
    <property type="evidence" value="ECO:0007669"/>
    <property type="project" value="InterPro"/>
</dbReference>
<dbReference type="SMART" id="SM00382">
    <property type="entry name" value="AAA"/>
    <property type="match status" value="1"/>
</dbReference>
<organism evidence="5 6">
    <name type="scientific">Actinomyces viscosus</name>
    <dbReference type="NCBI Taxonomy" id="1656"/>
    <lineage>
        <taxon>Bacteria</taxon>
        <taxon>Bacillati</taxon>
        <taxon>Actinomycetota</taxon>
        <taxon>Actinomycetes</taxon>
        <taxon>Actinomycetales</taxon>
        <taxon>Actinomycetaceae</taxon>
        <taxon>Actinomyces</taxon>
    </lineage>
</organism>
<dbReference type="CDD" id="cd18139">
    <property type="entry name" value="HLD_clamp_RarA"/>
    <property type="match status" value="1"/>
</dbReference>
<dbReference type="FunFam" id="3.40.50.300:FF:000345">
    <property type="entry name" value="AAA family ATPase"/>
    <property type="match status" value="1"/>
</dbReference>
<dbReference type="InterPro" id="IPR003959">
    <property type="entry name" value="ATPase_AAA_core"/>
</dbReference>
<keyword evidence="3" id="KW-0067">ATP-binding</keyword>
<dbReference type="InterPro" id="IPR051314">
    <property type="entry name" value="AAA_ATPase_RarA/MGS1/WRNIP1"/>
</dbReference>
<dbReference type="Pfam" id="PF00004">
    <property type="entry name" value="AAA"/>
    <property type="match status" value="1"/>
</dbReference>
<dbReference type="EMBL" id="LR134477">
    <property type="protein sequence ID" value="VEI17851.1"/>
    <property type="molecule type" value="Genomic_DNA"/>
</dbReference>
<evidence type="ECO:0000259" key="4">
    <source>
        <dbReference type="SMART" id="SM00382"/>
    </source>
</evidence>
<dbReference type="PANTHER" id="PTHR13779:SF7">
    <property type="entry name" value="ATPASE WRNIP1"/>
    <property type="match status" value="1"/>
</dbReference>
<dbReference type="RefSeq" id="WP_126414749.1">
    <property type="nucleotide sequence ID" value="NZ_JASPER010000024.1"/>
</dbReference>
<dbReference type="InterPro" id="IPR003593">
    <property type="entry name" value="AAA+_ATPase"/>
</dbReference>
<gene>
    <name evidence="5" type="primary">rarA_2</name>
    <name evidence="5" type="ORF">NCTC10951_02407</name>
</gene>
<evidence type="ECO:0000256" key="1">
    <source>
        <dbReference type="ARBA" id="ARBA00008959"/>
    </source>
</evidence>
<feature type="domain" description="AAA+ ATPase" evidence="4">
    <location>
        <begin position="65"/>
        <end position="181"/>
    </location>
</feature>
<dbReference type="Gene3D" id="3.40.50.300">
    <property type="entry name" value="P-loop containing nucleotide triphosphate hydrolases"/>
    <property type="match status" value="1"/>
</dbReference>
<dbReference type="GO" id="GO:0016887">
    <property type="term" value="F:ATP hydrolysis activity"/>
    <property type="evidence" value="ECO:0007669"/>
    <property type="project" value="InterPro"/>
</dbReference>
<dbReference type="SUPFAM" id="SSF52540">
    <property type="entry name" value="P-loop containing nucleoside triphosphate hydrolases"/>
    <property type="match status" value="1"/>
</dbReference>
<evidence type="ECO:0000256" key="3">
    <source>
        <dbReference type="ARBA" id="ARBA00022840"/>
    </source>
</evidence>
<dbReference type="GO" id="GO:0005524">
    <property type="term" value="F:ATP binding"/>
    <property type="evidence" value="ECO:0007669"/>
    <property type="project" value="UniProtKB-KW"/>
</dbReference>
<dbReference type="SUPFAM" id="SSF48019">
    <property type="entry name" value="post-AAA+ oligomerization domain-like"/>
    <property type="match status" value="1"/>
</dbReference>
<dbReference type="FunFam" id="1.20.272.10:FF:000001">
    <property type="entry name" value="Putative AAA family ATPase"/>
    <property type="match status" value="1"/>
</dbReference>
<accession>A0A448PNK4</accession>